<dbReference type="GO" id="GO:0016740">
    <property type="term" value="F:transferase activity"/>
    <property type="evidence" value="ECO:0007669"/>
    <property type="project" value="InterPro"/>
</dbReference>
<evidence type="ECO:0000256" key="6">
    <source>
        <dbReference type="SAM" id="MobiDB-lite"/>
    </source>
</evidence>
<dbReference type="Gene3D" id="2.40.50.140">
    <property type="entry name" value="Nucleic acid-binding proteins"/>
    <property type="match status" value="1"/>
</dbReference>
<feature type="domain" description="Large ribosomal subunit protein uL2 C-terminal" evidence="7">
    <location>
        <begin position="123"/>
        <end position="252"/>
    </location>
</feature>
<comment type="caution">
    <text evidence="9">The sequence shown here is derived from an EMBL/GenBank/DDBJ whole genome shotgun (WGS) entry which is preliminary data.</text>
</comment>
<name>A0A1J4RQW1_9BACT</name>
<dbReference type="InterPro" id="IPR014726">
    <property type="entry name" value="Ribosomal_uL2_dom3"/>
</dbReference>
<dbReference type="AlphaFoldDB" id="A0A1J4RQW1"/>
<dbReference type="SUPFAM" id="SSF50104">
    <property type="entry name" value="Translation proteins SH3-like domain"/>
    <property type="match status" value="1"/>
</dbReference>
<keyword evidence="2 9" id="KW-0689">Ribosomal protein</keyword>
<dbReference type="InterPro" id="IPR012340">
    <property type="entry name" value="NA-bd_OB-fold"/>
</dbReference>
<dbReference type="FunFam" id="2.30.30.30:FF:000001">
    <property type="entry name" value="50S ribosomal protein L2"/>
    <property type="match status" value="1"/>
</dbReference>
<gene>
    <name evidence="9" type="ORF">AUJ40_03145</name>
</gene>
<dbReference type="Gene3D" id="2.30.30.30">
    <property type="match status" value="1"/>
</dbReference>
<evidence type="ECO:0000256" key="2">
    <source>
        <dbReference type="ARBA" id="ARBA00022980"/>
    </source>
</evidence>
<dbReference type="PANTHER" id="PTHR13691">
    <property type="entry name" value="RIBOSOMAL PROTEIN L2"/>
    <property type="match status" value="1"/>
</dbReference>
<dbReference type="InterPro" id="IPR022669">
    <property type="entry name" value="Ribosomal_uL2_C"/>
</dbReference>
<evidence type="ECO:0000256" key="4">
    <source>
        <dbReference type="ARBA" id="ARBA00035242"/>
    </source>
</evidence>
<accession>A0A1J4RQW1</accession>
<dbReference type="Pfam" id="PF00181">
    <property type="entry name" value="Ribosomal_L2_N"/>
    <property type="match status" value="1"/>
</dbReference>
<feature type="domain" description="Large ribosomal subunit protein uL2 RNA-binding" evidence="8">
    <location>
        <begin position="42"/>
        <end position="117"/>
    </location>
</feature>
<dbReference type="EMBL" id="MNUJ01000061">
    <property type="protein sequence ID" value="OIN88786.1"/>
    <property type="molecule type" value="Genomic_DNA"/>
</dbReference>
<dbReference type="GO" id="GO:0002181">
    <property type="term" value="P:cytoplasmic translation"/>
    <property type="evidence" value="ECO:0007669"/>
    <property type="project" value="TreeGrafter"/>
</dbReference>
<protein>
    <recommendedName>
        <fullName evidence="4">Large ribosomal subunit protein uL2</fullName>
    </recommendedName>
    <alternativeName>
        <fullName evidence="5">50S ribosomal protein L2</fullName>
    </alternativeName>
</protein>
<dbReference type="SMART" id="SM01382">
    <property type="entry name" value="Ribosomal_L2_C"/>
    <property type="match status" value="1"/>
</dbReference>
<dbReference type="PANTHER" id="PTHR13691:SF5">
    <property type="entry name" value="LARGE RIBOSOMAL SUBUNIT PROTEIN UL2M"/>
    <property type="match status" value="1"/>
</dbReference>
<dbReference type="InterPro" id="IPR022666">
    <property type="entry name" value="Ribosomal_uL2_RNA-bd_dom"/>
</dbReference>
<dbReference type="PIRSF" id="PIRSF002158">
    <property type="entry name" value="Ribosomal_L2"/>
    <property type="match status" value="1"/>
</dbReference>
<dbReference type="SMART" id="SM01383">
    <property type="entry name" value="Ribosomal_L2"/>
    <property type="match status" value="1"/>
</dbReference>
<sequence length="274" mass="29695">MALRKLKPVSNARRGTSYLDNSLISKDKAPKSLRAVLQKRSGRNNTGKITVAHRGGGSKRFYRLVNFDFRNGKKAKVLAIEYDPNRRANVARIQYDDGGEDYILAADKLKVGASVESGQNVPIKAGNRTRVGNIPVGTPIHNIELLPGLGGKLCRSAGNWATLLGAKSGFAQIKLPSREVRKIKDECFASIGAIGNADVMNISFGKAGRIRHKGIRPTVRGKAKNAVDHPHGGGEGGTSIGLPMPKTPWGVPTLGFRTRNRKKKSGKFIIKRRS</sequence>
<evidence type="ECO:0000256" key="5">
    <source>
        <dbReference type="ARBA" id="ARBA00035459"/>
    </source>
</evidence>
<evidence type="ECO:0000256" key="1">
    <source>
        <dbReference type="ARBA" id="ARBA00005636"/>
    </source>
</evidence>
<dbReference type="FunFam" id="4.10.950.10:FF:000001">
    <property type="entry name" value="50S ribosomal protein L2"/>
    <property type="match status" value="1"/>
</dbReference>
<dbReference type="GO" id="GO:0003723">
    <property type="term" value="F:RNA binding"/>
    <property type="evidence" value="ECO:0007669"/>
    <property type="project" value="InterPro"/>
</dbReference>
<comment type="similarity">
    <text evidence="1">Belongs to the universal ribosomal protein uL2 family.</text>
</comment>
<dbReference type="InterPro" id="IPR005880">
    <property type="entry name" value="Ribosomal_uL2_bac/org-type"/>
</dbReference>
<evidence type="ECO:0000313" key="9">
    <source>
        <dbReference type="EMBL" id="OIN88786.1"/>
    </source>
</evidence>
<evidence type="ECO:0000313" key="10">
    <source>
        <dbReference type="Proteomes" id="UP000182753"/>
    </source>
</evidence>
<evidence type="ECO:0000259" key="7">
    <source>
        <dbReference type="SMART" id="SM01382"/>
    </source>
</evidence>
<dbReference type="InterPro" id="IPR014722">
    <property type="entry name" value="Rib_uL2_dom2"/>
</dbReference>
<keyword evidence="3" id="KW-0687">Ribonucleoprotein</keyword>
<dbReference type="SUPFAM" id="SSF50249">
    <property type="entry name" value="Nucleic acid-binding proteins"/>
    <property type="match status" value="1"/>
</dbReference>
<organism evidence="9 10">
    <name type="scientific">Candidatus Berkelbacteria bacterium CG1_02_42_45</name>
    <dbReference type="NCBI Taxonomy" id="1805036"/>
    <lineage>
        <taxon>Bacteria</taxon>
        <taxon>Candidatus Berkelbacteria</taxon>
    </lineage>
</organism>
<evidence type="ECO:0000256" key="3">
    <source>
        <dbReference type="ARBA" id="ARBA00023274"/>
    </source>
</evidence>
<reference evidence="9 10" key="1">
    <citation type="journal article" date="2016" name="Environ. Microbiol.">
        <title>Genomic resolution of a cold subsurface aquifer community provides metabolic insights for novel microbes adapted to high CO concentrations.</title>
        <authorList>
            <person name="Probst A.J."/>
            <person name="Castelle C.J."/>
            <person name="Singh A."/>
            <person name="Brown C.T."/>
            <person name="Anantharaman K."/>
            <person name="Sharon I."/>
            <person name="Hug L.A."/>
            <person name="Burstein D."/>
            <person name="Emerson J.B."/>
            <person name="Thomas B.C."/>
            <person name="Banfield J.F."/>
        </authorList>
    </citation>
    <scope>NUCLEOTIDE SEQUENCE [LARGE SCALE GENOMIC DNA]</scope>
    <source>
        <strain evidence="9">CG1_02_42_45</strain>
    </source>
</reference>
<dbReference type="NCBIfam" id="TIGR01171">
    <property type="entry name" value="rplB_bact"/>
    <property type="match status" value="1"/>
</dbReference>
<evidence type="ECO:0000259" key="8">
    <source>
        <dbReference type="SMART" id="SM01383"/>
    </source>
</evidence>
<dbReference type="GO" id="GO:0015934">
    <property type="term" value="C:large ribosomal subunit"/>
    <property type="evidence" value="ECO:0007669"/>
    <property type="project" value="InterPro"/>
</dbReference>
<feature type="region of interest" description="Disordered" evidence="6">
    <location>
        <begin position="219"/>
        <end position="244"/>
    </location>
</feature>
<dbReference type="InterPro" id="IPR008991">
    <property type="entry name" value="Translation_prot_SH3-like_sf"/>
</dbReference>
<proteinExistence type="inferred from homology"/>
<dbReference type="Proteomes" id="UP000182753">
    <property type="component" value="Unassembled WGS sequence"/>
</dbReference>
<dbReference type="GO" id="GO:0003735">
    <property type="term" value="F:structural constituent of ribosome"/>
    <property type="evidence" value="ECO:0007669"/>
    <property type="project" value="InterPro"/>
</dbReference>
<dbReference type="InterPro" id="IPR002171">
    <property type="entry name" value="Ribosomal_uL2"/>
</dbReference>
<dbReference type="Gene3D" id="4.10.950.10">
    <property type="entry name" value="Ribosomal protein L2, domain 3"/>
    <property type="match status" value="1"/>
</dbReference>
<dbReference type="Pfam" id="PF03947">
    <property type="entry name" value="Ribosomal_L2_C"/>
    <property type="match status" value="1"/>
</dbReference>